<keyword evidence="3" id="KW-1185">Reference proteome</keyword>
<feature type="region of interest" description="Disordered" evidence="1">
    <location>
        <begin position="1"/>
        <end position="20"/>
    </location>
</feature>
<proteinExistence type="predicted"/>
<feature type="non-terminal residue" evidence="2">
    <location>
        <position position="20"/>
    </location>
</feature>
<reference evidence="2 3" key="1">
    <citation type="journal article" date="2018" name="Front. Plant Sci.">
        <title>Red Clover (Trifolium pratense) and Zigzag Clover (T. medium) - A Picture of Genomic Similarities and Differences.</title>
        <authorList>
            <person name="Dluhosova J."/>
            <person name="Istvanek J."/>
            <person name="Nedelnik J."/>
            <person name="Repkova J."/>
        </authorList>
    </citation>
    <scope>NUCLEOTIDE SEQUENCE [LARGE SCALE GENOMIC DNA]</scope>
    <source>
        <strain evidence="3">cv. 10/8</strain>
        <tissue evidence="2">Leaf</tissue>
    </source>
</reference>
<evidence type="ECO:0000313" key="2">
    <source>
        <dbReference type="EMBL" id="MCI83804.1"/>
    </source>
</evidence>
<evidence type="ECO:0000256" key="1">
    <source>
        <dbReference type="SAM" id="MobiDB-lite"/>
    </source>
</evidence>
<name>A0A392V6B7_9FABA</name>
<sequence length="20" mass="2448">MVSHGHYDDEREDLVWDTSR</sequence>
<dbReference type="AlphaFoldDB" id="A0A392V6B7"/>
<dbReference type="Proteomes" id="UP000265520">
    <property type="component" value="Unassembled WGS sequence"/>
</dbReference>
<dbReference type="EMBL" id="LXQA011075814">
    <property type="protein sequence ID" value="MCI83804.1"/>
    <property type="molecule type" value="Genomic_DNA"/>
</dbReference>
<evidence type="ECO:0000313" key="3">
    <source>
        <dbReference type="Proteomes" id="UP000265520"/>
    </source>
</evidence>
<accession>A0A392V6B7</accession>
<organism evidence="2 3">
    <name type="scientific">Trifolium medium</name>
    <dbReference type="NCBI Taxonomy" id="97028"/>
    <lineage>
        <taxon>Eukaryota</taxon>
        <taxon>Viridiplantae</taxon>
        <taxon>Streptophyta</taxon>
        <taxon>Embryophyta</taxon>
        <taxon>Tracheophyta</taxon>
        <taxon>Spermatophyta</taxon>
        <taxon>Magnoliopsida</taxon>
        <taxon>eudicotyledons</taxon>
        <taxon>Gunneridae</taxon>
        <taxon>Pentapetalae</taxon>
        <taxon>rosids</taxon>
        <taxon>fabids</taxon>
        <taxon>Fabales</taxon>
        <taxon>Fabaceae</taxon>
        <taxon>Papilionoideae</taxon>
        <taxon>50 kb inversion clade</taxon>
        <taxon>NPAAA clade</taxon>
        <taxon>Hologalegina</taxon>
        <taxon>IRL clade</taxon>
        <taxon>Trifolieae</taxon>
        <taxon>Trifolium</taxon>
    </lineage>
</organism>
<comment type="caution">
    <text evidence="2">The sequence shown here is derived from an EMBL/GenBank/DDBJ whole genome shotgun (WGS) entry which is preliminary data.</text>
</comment>
<protein>
    <submittedName>
        <fullName evidence="2">Uncharacterized protein</fullName>
    </submittedName>
</protein>